<reference evidence="1 2" key="1">
    <citation type="submission" date="2017-11" db="EMBL/GenBank/DDBJ databases">
        <title>Taxonomic description and genome sequences of Spirosoma HA7 sp. nov., isolated from pollen microhabitat of Corylus avellana.</title>
        <authorList>
            <person name="Ambika Manirajan B."/>
            <person name="Suarez C."/>
            <person name="Ratering S."/>
            <person name="Geissler-Plaum R."/>
            <person name="Cardinale M."/>
            <person name="Sylvia S."/>
        </authorList>
    </citation>
    <scope>NUCLEOTIDE SEQUENCE [LARGE SCALE GENOMIC DNA]</scope>
    <source>
        <strain evidence="1 2">HA7</strain>
    </source>
</reference>
<name>A0A2K8YWD6_9BACT</name>
<dbReference type="KEGG" id="spir:CWM47_08995"/>
<sequence length="121" mass="12640">MVFAGLLIGLFACSHSSQPGGGSQKKLRVSVGEIKEISLSDRGDSGSELTGTSDNQEVVEVSRQQLAPAVDTLSRNKTGPTVFQIKGVTVGTANVVFSTKPMNQAGTGQTVRTYVVQVTAK</sequence>
<accession>A0A2K8YWD6</accession>
<keyword evidence="2" id="KW-1185">Reference proteome</keyword>
<dbReference type="OrthoDB" id="959732at2"/>
<dbReference type="Proteomes" id="UP000232883">
    <property type="component" value="Chromosome"/>
</dbReference>
<evidence type="ECO:0000313" key="1">
    <source>
        <dbReference type="EMBL" id="AUD01942.1"/>
    </source>
</evidence>
<organism evidence="1 2">
    <name type="scientific">Spirosoma pollinicola</name>
    <dbReference type="NCBI Taxonomy" id="2057025"/>
    <lineage>
        <taxon>Bacteria</taxon>
        <taxon>Pseudomonadati</taxon>
        <taxon>Bacteroidota</taxon>
        <taxon>Cytophagia</taxon>
        <taxon>Cytophagales</taxon>
        <taxon>Cytophagaceae</taxon>
        <taxon>Spirosoma</taxon>
    </lineage>
</organism>
<dbReference type="AlphaFoldDB" id="A0A2K8YWD6"/>
<proteinExistence type="predicted"/>
<evidence type="ECO:0000313" key="2">
    <source>
        <dbReference type="Proteomes" id="UP000232883"/>
    </source>
</evidence>
<protein>
    <recommendedName>
        <fullName evidence="3">Proteinase inhibitor I42 chagasin domain-containing protein</fullName>
    </recommendedName>
</protein>
<evidence type="ECO:0008006" key="3">
    <source>
        <dbReference type="Google" id="ProtNLM"/>
    </source>
</evidence>
<dbReference type="EMBL" id="CP025096">
    <property type="protein sequence ID" value="AUD01942.1"/>
    <property type="molecule type" value="Genomic_DNA"/>
</dbReference>
<gene>
    <name evidence="1" type="ORF">CWM47_08995</name>
</gene>